<comment type="caution">
    <text evidence="1">The sequence shown here is derived from an EMBL/GenBank/DDBJ whole genome shotgun (WGS) entry which is preliminary data.</text>
</comment>
<accession>A0A158AB00</accession>
<reference evidence="1" key="1">
    <citation type="submission" date="2016-01" db="EMBL/GenBank/DDBJ databases">
        <authorList>
            <person name="Peeters C."/>
        </authorList>
    </citation>
    <scope>NUCLEOTIDE SEQUENCE [LARGE SCALE GENOMIC DNA]</scope>
    <source>
        <strain evidence="1">LMG 29318</strain>
    </source>
</reference>
<gene>
    <name evidence="1" type="ORF">AWB75_01951</name>
</gene>
<keyword evidence="2" id="KW-1185">Reference proteome</keyword>
<proteinExistence type="predicted"/>
<dbReference type="Proteomes" id="UP000054870">
    <property type="component" value="Unassembled WGS sequence"/>
</dbReference>
<organism evidence="1 2">
    <name type="scientific">Caballeronia catudaia</name>
    <dbReference type="NCBI Taxonomy" id="1777136"/>
    <lineage>
        <taxon>Bacteria</taxon>
        <taxon>Pseudomonadati</taxon>
        <taxon>Pseudomonadota</taxon>
        <taxon>Betaproteobacteria</taxon>
        <taxon>Burkholderiales</taxon>
        <taxon>Burkholderiaceae</taxon>
        <taxon>Caballeronia</taxon>
    </lineage>
</organism>
<evidence type="ECO:0000313" key="1">
    <source>
        <dbReference type="EMBL" id="SAK54909.1"/>
    </source>
</evidence>
<evidence type="ECO:0000313" key="2">
    <source>
        <dbReference type="Proteomes" id="UP000054870"/>
    </source>
</evidence>
<name>A0A158AB00_9BURK</name>
<protein>
    <submittedName>
        <fullName evidence="1">Uncharacterized protein</fullName>
    </submittedName>
</protein>
<dbReference type="EMBL" id="FCOF02000007">
    <property type="protein sequence ID" value="SAK54909.1"/>
    <property type="molecule type" value="Genomic_DNA"/>
</dbReference>
<dbReference type="AlphaFoldDB" id="A0A158AB00"/>
<sequence length="89" mass="9931">MTGGRVQPQKFHGIQTRMNVTGLLEGEADAQIEWSELQPHCLELGPQRSGKLNVFIQNIVEPVHAYGLGLHRIGWGNLDPDLRMIDQCA</sequence>